<evidence type="ECO:0000313" key="1">
    <source>
        <dbReference type="EMBL" id="SUD99029.1"/>
    </source>
</evidence>
<proteinExistence type="predicted"/>
<dbReference type="GeneID" id="93674895"/>
<dbReference type="Proteomes" id="UP000254208">
    <property type="component" value="Unassembled WGS sequence"/>
</dbReference>
<dbReference type="AlphaFoldDB" id="A0A379LRL0"/>
<sequence>MFRLTKHPHDTRRNIPSLMTKIYTPALKRANYFLDCGINGYMGKPQPPTYSVTPKEMYAYFIHDIQTQQNSSEKITEAFFGHVFNPVINL</sequence>
<dbReference type="EMBL" id="UGTZ01000002">
    <property type="protein sequence ID" value="SUD99029.1"/>
    <property type="molecule type" value="Genomic_DNA"/>
</dbReference>
<organism evidence="1 2">
    <name type="scientific">Providencia rettgeri</name>
    <dbReference type="NCBI Taxonomy" id="587"/>
    <lineage>
        <taxon>Bacteria</taxon>
        <taxon>Pseudomonadati</taxon>
        <taxon>Pseudomonadota</taxon>
        <taxon>Gammaproteobacteria</taxon>
        <taxon>Enterobacterales</taxon>
        <taxon>Morganellaceae</taxon>
        <taxon>Providencia</taxon>
    </lineage>
</organism>
<protein>
    <submittedName>
        <fullName evidence="1">Uncharacterized protein</fullName>
    </submittedName>
</protein>
<reference evidence="1 2" key="1">
    <citation type="submission" date="2018-06" db="EMBL/GenBank/DDBJ databases">
        <authorList>
            <consortium name="Pathogen Informatics"/>
            <person name="Doyle S."/>
        </authorList>
    </citation>
    <scope>NUCLEOTIDE SEQUENCE [LARGE SCALE GENOMIC DNA]</scope>
    <source>
        <strain evidence="1 2">NCTC11801</strain>
    </source>
</reference>
<evidence type="ECO:0000313" key="2">
    <source>
        <dbReference type="Proteomes" id="UP000254208"/>
    </source>
</evidence>
<gene>
    <name evidence="1" type="ORF">NCTC11801_04755</name>
</gene>
<accession>A0A379LRL0</accession>
<dbReference type="RefSeq" id="WP_115168361.1">
    <property type="nucleotide sequence ID" value="NZ_CP077318.1"/>
</dbReference>
<name>A0A379LRL0_PRORE</name>